<sequence length="268" mass="31280">MAYRSNRIRESRTENSSPGPIDSPTNSDTTGDFGDEGPCSDHDDVPRYRHDRVSRHIYQSHSNHSSFRSSRTWMAREPREHQEFLVVRNAMRRLFKKSDVAQWKFPDYVAHRSAMVAAEKERLSREVEFRQEEKEKKVPLVTQPFYSNPRILEGNLAAVLHVPTIWCVDWQNGKDEIAPWPSYAEMKWEGDDRAKTDVWRFPPIPREMGAPGIAWNQLQAVEQYDLDKTWLVPTMEDIFLPVDEIDNDVKYDLITKELEDAINASIEC</sequence>
<feature type="region of interest" description="Disordered" evidence="1">
    <location>
        <begin position="1"/>
        <end position="47"/>
    </location>
</feature>
<evidence type="ECO:0000256" key="1">
    <source>
        <dbReference type="SAM" id="MobiDB-lite"/>
    </source>
</evidence>
<dbReference type="Proteomes" id="UP000800093">
    <property type="component" value="Unassembled WGS sequence"/>
</dbReference>
<proteinExistence type="predicted"/>
<protein>
    <submittedName>
        <fullName evidence="2">Uncharacterized protein</fullName>
    </submittedName>
</protein>
<dbReference type="EMBL" id="ML986629">
    <property type="protein sequence ID" value="KAF2263160.1"/>
    <property type="molecule type" value="Genomic_DNA"/>
</dbReference>
<gene>
    <name evidence="2" type="ORF">CC78DRAFT_569190</name>
</gene>
<comment type="caution">
    <text evidence="2">The sequence shown here is derived from an EMBL/GenBank/DDBJ whole genome shotgun (WGS) entry which is preliminary data.</text>
</comment>
<evidence type="ECO:0000313" key="3">
    <source>
        <dbReference type="Proteomes" id="UP000800093"/>
    </source>
</evidence>
<organism evidence="2 3">
    <name type="scientific">Lojkania enalia</name>
    <dbReference type="NCBI Taxonomy" id="147567"/>
    <lineage>
        <taxon>Eukaryota</taxon>
        <taxon>Fungi</taxon>
        <taxon>Dikarya</taxon>
        <taxon>Ascomycota</taxon>
        <taxon>Pezizomycotina</taxon>
        <taxon>Dothideomycetes</taxon>
        <taxon>Pleosporomycetidae</taxon>
        <taxon>Pleosporales</taxon>
        <taxon>Pleosporales incertae sedis</taxon>
        <taxon>Lojkania</taxon>
    </lineage>
</organism>
<dbReference type="AlphaFoldDB" id="A0A9P4MZ07"/>
<feature type="compositionally biased region" description="Polar residues" evidence="1">
    <location>
        <begin position="14"/>
        <end position="30"/>
    </location>
</feature>
<reference evidence="3" key="1">
    <citation type="journal article" date="2020" name="Stud. Mycol.">
        <title>101 Dothideomycetes genomes: A test case for predicting lifestyles and emergence of pathogens.</title>
        <authorList>
            <person name="Haridas S."/>
            <person name="Albert R."/>
            <person name="Binder M."/>
            <person name="Bloem J."/>
            <person name="LaButti K."/>
            <person name="Salamov A."/>
            <person name="Andreopoulos B."/>
            <person name="Baker S."/>
            <person name="Barry K."/>
            <person name="Bills G."/>
            <person name="Bluhm B."/>
            <person name="Cannon C."/>
            <person name="Castanera R."/>
            <person name="Culley D."/>
            <person name="Daum C."/>
            <person name="Ezra D."/>
            <person name="Gonzalez J."/>
            <person name="Henrissat B."/>
            <person name="Kuo A."/>
            <person name="Liang C."/>
            <person name="Lipzen A."/>
            <person name="Lutzoni F."/>
            <person name="Magnuson J."/>
            <person name="Mondo S."/>
            <person name="Nolan M."/>
            <person name="Ohm R."/>
            <person name="Pangilinan J."/>
            <person name="Park H.-J."/>
            <person name="Ramirez L."/>
            <person name="Alfaro M."/>
            <person name="Sun H."/>
            <person name="Tritt A."/>
            <person name="Yoshinaga Y."/>
            <person name="Zwiers L.-H."/>
            <person name="Turgeon B."/>
            <person name="Goodwin S."/>
            <person name="Spatafora J."/>
            <person name="Crous P."/>
            <person name="Grigoriev I."/>
        </authorList>
    </citation>
    <scope>NUCLEOTIDE SEQUENCE [LARGE SCALE GENOMIC DNA]</scope>
    <source>
        <strain evidence="3">CBS 304.66</strain>
    </source>
</reference>
<name>A0A9P4MZ07_9PLEO</name>
<evidence type="ECO:0000313" key="2">
    <source>
        <dbReference type="EMBL" id="KAF2263160.1"/>
    </source>
</evidence>
<accession>A0A9P4MZ07</accession>
<dbReference type="OrthoDB" id="5305306at2759"/>
<keyword evidence="3" id="KW-1185">Reference proteome</keyword>